<dbReference type="InterPro" id="IPR013103">
    <property type="entry name" value="RVT_2"/>
</dbReference>
<dbReference type="EMBL" id="CAUJNA010003499">
    <property type="protein sequence ID" value="CAJ1403533.1"/>
    <property type="molecule type" value="Genomic_DNA"/>
</dbReference>
<dbReference type="AlphaFoldDB" id="A0AA36JC81"/>
<evidence type="ECO:0000313" key="2">
    <source>
        <dbReference type="EMBL" id="CAJ1403533.1"/>
    </source>
</evidence>
<keyword evidence="3" id="KW-1185">Reference proteome</keyword>
<evidence type="ECO:0000259" key="1">
    <source>
        <dbReference type="Pfam" id="PF07727"/>
    </source>
</evidence>
<organism evidence="2 3">
    <name type="scientific">Effrenium voratum</name>
    <dbReference type="NCBI Taxonomy" id="2562239"/>
    <lineage>
        <taxon>Eukaryota</taxon>
        <taxon>Sar</taxon>
        <taxon>Alveolata</taxon>
        <taxon>Dinophyceae</taxon>
        <taxon>Suessiales</taxon>
        <taxon>Symbiodiniaceae</taxon>
        <taxon>Effrenium</taxon>
    </lineage>
</organism>
<gene>
    <name evidence="2" type="ORF">EVOR1521_LOCUS26189</name>
</gene>
<evidence type="ECO:0000313" key="3">
    <source>
        <dbReference type="Proteomes" id="UP001178507"/>
    </source>
</evidence>
<dbReference type="SUPFAM" id="SSF56672">
    <property type="entry name" value="DNA/RNA polymerases"/>
    <property type="match status" value="1"/>
</dbReference>
<dbReference type="Proteomes" id="UP001178507">
    <property type="component" value="Unassembled WGS sequence"/>
</dbReference>
<feature type="domain" description="Reverse transcriptase Ty1/copia-type" evidence="1">
    <location>
        <begin position="101"/>
        <end position="325"/>
    </location>
</feature>
<dbReference type="Pfam" id="PF07727">
    <property type="entry name" value="RVT_2"/>
    <property type="match status" value="1"/>
</dbReference>
<reference evidence="2" key="1">
    <citation type="submission" date="2023-08" db="EMBL/GenBank/DDBJ databases">
        <authorList>
            <person name="Chen Y."/>
            <person name="Shah S."/>
            <person name="Dougan E. K."/>
            <person name="Thang M."/>
            <person name="Chan C."/>
        </authorList>
    </citation>
    <scope>NUCLEOTIDE SEQUENCE</scope>
</reference>
<dbReference type="InterPro" id="IPR043502">
    <property type="entry name" value="DNA/RNA_pol_sf"/>
</dbReference>
<protein>
    <recommendedName>
        <fullName evidence="1">Reverse transcriptase Ty1/copia-type domain-containing protein</fullName>
    </recommendedName>
</protein>
<proteinExistence type="predicted"/>
<comment type="caution">
    <text evidence="2">The sequence shown here is derived from an EMBL/GenBank/DDBJ whole genome shotgun (WGS) entry which is preliminary data.</text>
</comment>
<name>A0AA36JC81_9DINO</name>
<accession>A0AA36JC81</accession>
<feature type="non-terminal residue" evidence="2">
    <location>
        <position position="671"/>
    </location>
</feature>
<sequence>DMAQGYYVECEDGCFVRAAAVVVTVSEQIAEEAVQRLEEEEFLQTKTIPLDTIRGELELWKEAIAEEYASLTAETQAIKPLSAAEAEELMKHAEVEVATGKGVFTRKAGSGRRKVRAVVCGNQLSGKETKEEVFAGGADSIALRATLRKAAFEQWKVGTVDVKTAFLQAPNQRQKLLVVTPPKIFGQAGVTKEGERWLVLKALYGLNTSPKDWGCHRDKTMASFGWRVNDVDFKIYPLEGNLWAIREVESGATVGNIVVYVDDMLVAAKEGVMKGFMQRLQQEWKTSAPEVVEGGTPVTFCGMEICEKEGGFWLGQSAYIRDLVGRYPEVKNFDVPAVKVELAEEEEVDRTADDVREAQVALGELLWVSTRTRPDVAFAVGQASRMVARNPKQALQAAKQILGYLKGTDEVGIIYRKEMKPREGEVEFPGPQHMGTLEIQADVSFAPGGGRSIQGVMVMYGGMGLDVLEGKKVKKVLGSKPNGTFGAAGWLVVDKLKAVIGMLSLAAGAMAEEVVEIDEESIPVELILTVVAVLAVVVWEITKKDYRQSKRPGTRGGRDGRWDLAWDGSVLGTERMEYYRKMEQLSEDRWAFLEARNRGRYGMKEDGTLGPGELVRERKKEKLAMGKKSKMAYNMVRWCQCKDRAAVAGLIELRGAASSSSRGGRCAGEDK</sequence>